<dbReference type="EC" id="3.1.1.29" evidence="1 7"/>
<dbReference type="GO" id="GO:0072344">
    <property type="term" value="P:rescue of stalled ribosome"/>
    <property type="evidence" value="ECO:0007669"/>
    <property type="project" value="UniProtKB-UniRule"/>
</dbReference>
<dbReference type="FunFam" id="3.40.50.1470:FF:000001">
    <property type="entry name" value="Peptidyl-tRNA hydrolase"/>
    <property type="match status" value="1"/>
</dbReference>
<evidence type="ECO:0000256" key="8">
    <source>
        <dbReference type="RuleBase" id="RU000673"/>
    </source>
</evidence>
<dbReference type="PROSITE" id="PS01196">
    <property type="entry name" value="PEPT_TRNA_HYDROL_2"/>
    <property type="match status" value="1"/>
</dbReference>
<evidence type="ECO:0000256" key="9">
    <source>
        <dbReference type="RuleBase" id="RU004320"/>
    </source>
</evidence>
<dbReference type="CDD" id="cd00462">
    <property type="entry name" value="PTH"/>
    <property type="match status" value="1"/>
</dbReference>
<dbReference type="GO" id="GO:0006515">
    <property type="term" value="P:protein quality control for misfolded or incompletely synthesized proteins"/>
    <property type="evidence" value="ECO:0007669"/>
    <property type="project" value="UniProtKB-UniRule"/>
</dbReference>
<evidence type="ECO:0000256" key="7">
    <source>
        <dbReference type="HAMAP-Rule" id="MF_00083"/>
    </source>
</evidence>
<evidence type="ECO:0000256" key="6">
    <source>
        <dbReference type="ARBA" id="ARBA00050038"/>
    </source>
</evidence>
<keyword evidence="2 7" id="KW-0820">tRNA-binding</keyword>
<evidence type="ECO:0000256" key="3">
    <source>
        <dbReference type="ARBA" id="ARBA00022801"/>
    </source>
</evidence>
<evidence type="ECO:0000256" key="4">
    <source>
        <dbReference type="ARBA" id="ARBA00022884"/>
    </source>
</evidence>
<feature type="site" description="Stabilizes the basic form of H active site to accept a proton" evidence="7">
    <location>
        <position position="92"/>
    </location>
</feature>
<reference evidence="10" key="1">
    <citation type="submission" date="2024-07" db="EMBL/GenBank/DDBJ databases">
        <authorList>
            <person name="Li X.-J."/>
            <person name="Wang X."/>
        </authorList>
    </citation>
    <scope>NUCLEOTIDE SEQUENCE</scope>
    <source>
        <strain evidence="10">HSP-334</strain>
    </source>
</reference>
<evidence type="ECO:0000313" key="10">
    <source>
        <dbReference type="EMBL" id="XDU66840.1"/>
    </source>
</evidence>
<dbReference type="GO" id="GO:0004045">
    <property type="term" value="F:peptidyl-tRNA hydrolase activity"/>
    <property type="evidence" value="ECO:0007669"/>
    <property type="project" value="UniProtKB-UniRule"/>
</dbReference>
<comment type="function">
    <text evidence="7">Catalyzes the release of premature peptidyl moieties from peptidyl-tRNA molecules trapped in stalled 50S ribosomal subunits, and thus maintains levels of free tRNAs and 50S ribosomes.</text>
</comment>
<feature type="active site" description="Proton acceptor" evidence="7">
    <location>
        <position position="19"/>
    </location>
</feature>
<evidence type="ECO:0000256" key="5">
    <source>
        <dbReference type="ARBA" id="ARBA00038063"/>
    </source>
</evidence>
<name>A0AB39VHT0_9FUSO</name>
<accession>A0AB39VHT0</accession>
<dbReference type="RefSeq" id="WP_369711092.1">
    <property type="nucleotide sequence ID" value="NZ_CP165644.1"/>
</dbReference>
<comment type="catalytic activity">
    <reaction evidence="7 8">
        <text>an N-acyl-L-alpha-aminoacyl-tRNA + H2O = an N-acyl-L-amino acid + a tRNA + H(+)</text>
        <dbReference type="Rhea" id="RHEA:54448"/>
        <dbReference type="Rhea" id="RHEA-COMP:10123"/>
        <dbReference type="Rhea" id="RHEA-COMP:13883"/>
        <dbReference type="ChEBI" id="CHEBI:15377"/>
        <dbReference type="ChEBI" id="CHEBI:15378"/>
        <dbReference type="ChEBI" id="CHEBI:59874"/>
        <dbReference type="ChEBI" id="CHEBI:78442"/>
        <dbReference type="ChEBI" id="CHEBI:138191"/>
        <dbReference type="EC" id="3.1.1.29"/>
    </reaction>
</comment>
<keyword evidence="3 7" id="KW-0378">Hydrolase</keyword>
<dbReference type="GO" id="GO:0005737">
    <property type="term" value="C:cytoplasm"/>
    <property type="evidence" value="ECO:0007669"/>
    <property type="project" value="UniProtKB-SubCell"/>
</dbReference>
<keyword evidence="4 7" id="KW-0694">RNA-binding</keyword>
<dbReference type="PROSITE" id="PS01195">
    <property type="entry name" value="PEPT_TRNA_HYDROL_1"/>
    <property type="match status" value="1"/>
</dbReference>
<feature type="binding site" evidence="7">
    <location>
        <position position="113"/>
    </location>
    <ligand>
        <name>tRNA</name>
        <dbReference type="ChEBI" id="CHEBI:17843"/>
    </ligand>
</feature>
<evidence type="ECO:0000256" key="2">
    <source>
        <dbReference type="ARBA" id="ARBA00022555"/>
    </source>
</evidence>
<dbReference type="GO" id="GO:0000049">
    <property type="term" value="F:tRNA binding"/>
    <property type="evidence" value="ECO:0007669"/>
    <property type="project" value="UniProtKB-UniRule"/>
</dbReference>
<feature type="binding site" evidence="7">
    <location>
        <position position="66"/>
    </location>
    <ligand>
        <name>tRNA</name>
        <dbReference type="ChEBI" id="CHEBI:17843"/>
    </ligand>
</feature>
<feature type="binding site" evidence="7">
    <location>
        <position position="14"/>
    </location>
    <ligand>
        <name>tRNA</name>
        <dbReference type="ChEBI" id="CHEBI:17843"/>
    </ligand>
</feature>
<dbReference type="KEGG" id="lrug:AB8B22_00075"/>
<comment type="function">
    <text evidence="7">Hydrolyzes ribosome-free peptidyl-tRNAs (with 1 or more amino acids incorporated), which drop off the ribosome during protein synthesis, or as a result of ribosome stalling.</text>
</comment>
<protein>
    <recommendedName>
        <fullName evidence="6 7">Peptidyl-tRNA hydrolase</fullName>
        <shortName evidence="7">Pth</shortName>
        <ecNumber evidence="1 7">3.1.1.29</ecNumber>
    </recommendedName>
</protein>
<feature type="site" description="Discriminates between blocked and unblocked aminoacyl-tRNA" evidence="7">
    <location>
        <position position="9"/>
    </location>
</feature>
<dbReference type="InterPro" id="IPR018171">
    <property type="entry name" value="Pept_tRNA_hydro_CS"/>
</dbReference>
<feature type="binding site" evidence="7">
    <location>
        <position position="64"/>
    </location>
    <ligand>
        <name>tRNA</name>
        <dbReference type="ChEBI" id="CHEBI:17843"/>
    </ligand>
</feature>
<dbReference type="PANTHER" id="PTHR17224">
    <property type="entry name" value="PEPTIDYL-TRNA HYDROLASE"/>
    <property type="match status" value="1"/>
</dbReference>
<sequence>MKLIVGLGNPGEQYKLTRHNIGFIFIDEYLKEKKITNFTEKYKSLFVNTNYNGDKVFYQKPLTFMNLSGEAVGEAVRFFKIDPKTELFVIYDDMDMQFGKLKIKQNGSAGGHNGIKSIISHVGNEFVRIKFGIGKPKTKEETLGYVLGKFTPEEKEVLRDSREKIFNLIDDIKDNMPIQKLMNKYNSKK</sequence>
<comment type="similarity">
    <text evidence="5 7 9">Belongs to the PTH family.</text>
</comment>
<keyword evidence="7" id="KW-0963">Cytoplasm</keyword>
<dbReference type="Gene3D" id="3.40.50.1470">
    <property type="entry name" value="Peptidyl-tRNA hydrolase"/>
    <property type="match status" value="1"/>
</dbReference>
<dbReference type="InterPro" id="IPR036416">
    <property type="entry name" value="Pept_tRNA_hydro_sf"/>
</dbReference>
<dbReference type="AlphaFoldDB" id="A0AB39VHT0"/>
<dbReference type="NCBIfam" id="TIGR00447">
    <property type="entry name" value="pth"/>
    <property type="match status" value="1"/>
</dbReference>
<dbReference type="HAMAP" id="MF_00083">
    <property type="entry name" value="Pept_tRNA_hydro_bact"/>
    <property type="match status" value="1"/>
</dbReference>
<comment type="subunit">
    <text evidence="7">Monomer.</text>
</comment>
<dbReference type="EMBL" id="CP165644">
    <property type="protein sequence ID" value="XDU66840.1"/>
    <property type="molecule type" value="Genomic_DNA"/>
</dbReference>
<evidence type="ECO:0000256" key="1">
    <source>
        <dbReference type="ARBA" id="ARBA00013260"/>
    </source>
</evidence>
<dbReference type="PANTHER" id="PTHR17224:SF1">
    <property type="entry name" value="PEPTIDYL-TRNA HYDROLASE"/>
    <property type="match status" value="1"/>
</dbReference>
<comment type="subcellular location">
    <subcellularLocation>
        <location evidence="7">Cytoplasm</location>
    </subcellularLocation>
</comment>
<organism evidence="10">
    <name type="scientific">Leptotrichia rugosa</name>
    <dbReference type="NCBI Taxonomy" id="3239302"/>
    <lineage>
        <taxon>Bacteria</taxon>
        <taxon>Fusobacteriati</taxon>
        <taxon>Fusobacteriota</taxon>
        <taxon>Fusobacteriia</taxon>
        <taxon>Fusobacteriales</taxon>
        <taxon>Leptotrichiaceae</taxon>
        <taxon>Leptotrichia</taxon>
    </lineage>
</organism>
<dbReference type="InterPro" id="IPR001328">
    <property type="entry name" value="Pept_tRNA_hydro"/>
</dbReference>
<gene>
    <name evidence="7 10" type="primary">pth</name>
    <name evidence="10" type="ORF">AB8B22_00075</name>
</gene>
<dbReference type="SUPFAM" id="SSF53178">
    <property type="entry name" value="Peptidyl-tRNA hydrolase-like"/>
    <property type="match status" value="1"/>
</dbReference>
<proteinExistence type="inferred from homology"/>
<dbReference type="Pfam" id="PF01195">
    <property type="entry name" value="Pept_tRNA_hydro"/>
    <property type="match status" value="1"/>
</dbReference>